<keyword evidence="3" id="KW-0808">Transferase</keyword>
<dbReference type="OrthoDB" id="49164at2759"/>
<keyword evidence="5" id="KW-1133">Transmembrane helix</keyword>
<dbReference type="InterPro" id="IPR049625">
    <property type="entry name" value="Glyco_transf_61_cat"/>
</dbReference>
<sequence length="146" mass="16241">VVWSSRRPYQRDFQYKSVPRQLPREGEFILALQSNLGDKYEVRNVDFGALNPDKSIEAASNADVIVGVHGAGLTWASFLPRHGGLVELFGGDRGSGNRHYHNLASLADIHYRHTSLGSMHWKPETVKIVCDLIRSIPLHLASVEPG</sequence>
<feature type="domain" description="Glycosyltransferase 61 catalytic" evidence="8">
    <location>
        <begin position="16"/>
        <end position="85"/>
    </location>
</feature>
<evidence type="ECO:0000256" key="7">
    <source>
        <dbReference type="ARBA" id="ARBA00023180"/>
    </source>
</evidence>
<evidence type="ECO:0000256" key="2">
    <source>
        <dbReference type="ARBA" id="ARBA00022676"/>
    </source>
</evidence>
<evidence type="ECO:0000313" key="9">
    <source>
        <dbReference type="EMBL" id="CUI12344.1"/>
    </source>
</evidence>
<reference evidence="10" key="1">
    <citation type="submission" date="2015-09" db="EMBL/GenBank/DDBJ databases">
        <authorList>
            <consortium name="Pathogen Informatics"/>
        </authorList>
    </citation>
    <scope>NUCLEOTIDE SEQUENCE [LARGE SCALE GENOMIC DNA]</scope>
    <source>
        <strain evidence="10">Lake Konstanz</strain>
    </source>
</reference>
<gene>
    <name evidence="9" type="ORF">BSAL_58710</name>
</gene>
<feature type="non-terminal residue" evidence="9">
    <location>
        <position position="1"/>
    </location>
</feature>
<evidence type="ECO:0000256" key="6">
    <source>
        <dbReference type="ARBA" id="ARBA00023136"/>
    </source>
</evidence>
<dbReference type="InterPro" id="IPR007657">
    <property type="entry name" value="Glycosyltransferase_61"/>
</dbReference>
<organism evidence="9 10">
    <name type="scientific">Bodo saltans</name>
    <name type="common">Flagellated protozoan</name>
    <dbReference type="NCBI Taxonomy" id="75058"/>
    <lineage>
        <taxon>Eukaryota</taxon>
        <taxon>Discoba</taxon>
        <taxon>Euglenozoa</taxon>
        <taxon>Kinetoplastea</taxon>
        <taxon>Metakinetoplastina</taxon>
        <taxon>Eubodonida</taxon>
        <taxon>Bodonidae</taxon>
        <taxon>Bodo</taxon>
    </lineage>
</organism>
<protein>
    <recommendedName>
        <fullName evidence="8">Glycosyltransferase 61 catalytic domain-containing protein</fullName>
    </recommendedName>
</protein>
<keyword evidence="6" id="KW-0472">Membrane</keyword>
<keyword evidence="4" id="KW-0812">Transmembrane</keyword>
<name>A0A0S4KE92_BODSA</name>
<dbReference type="VEuPathDB" id="TriTrypDB:BSAL_58710"/>
<evidence type="ECO:0000313" key="10">
    <source>
        <dbReference type="Proteomes" id="UP000051952"/>
    </source>
</evidence>
<dbReference type="Pfam" id="PF04577">
    <property type="entry name" value="Glyco_transf_61"/>
    <property type="match status" value="1"/>
</dbReference>
<dbReference type="GO" id="GO:0016757">
    <property type="term" value="F:glycosyltransferase activity"/>
    <property type="evidence" value="ECO:0007669"/>
    <property type="project" value="UniProtKB-KW"/>
</dbReference>
<dbReference type="PANTHER" id="PTHR20961">
    <property type="entry name" value="GLYCOSYLTRANSFERASE"/>
    <property type="match status" value="1"/>
</dbReference>
<keyword evidence="2" id="KW-0328">Glycosyltransferase</keyword>
<keyword evidence="7" id="KW-0325">Glycoprotein</keyword>
<evidence type="ECO:0000259" key="8">
    <source>
        <dbReference type="Pfam" id="PF04577"/>
    </source>
</evidence>
<proteinExistence type="predicted"/>
<dbReference type="Proteomes" id="UP000051952">
    <property type="component" value="Unassembled WGS sequence"/>
</dbReference>
<dbReference type="AlphaFoldDB" id="A0A0S4KE92"/>
<dbReference type="OMA" id="DIHYRHT"/>
<accession>A0A0S4KE92</accession>
<comment type="subcellular location">
    <subcellularLocation>
        <location evidence="1">Membrane</location>
        <topology evidence="1">Single-pass membrane protein</topology>
    </subcellularLocation>
</comment>
<evidence type="ECO:0000256" key="4">
    <source>
        <dbReference type="ARBA" id="ARBA00022692"/>
    </source>
</evidence>
<keyword evidence="10" id="KW-1185">Reference proteome</keyword>
<dbReference type="EMBL" id="CYKH01000236">
    <property type="protein sequence ID" value="CUI12344.1"/>
    <property type="molecule type" value="Genomic_DNA"/>
</dbReference>
<evidence type="ECO:0000256" key="3">
    <source>
        <dbReference type="ARBA" id="ARBA00022679"/>
    </source>
</evidence>
<evidence type="ECO:0000256" key="5">
    <source>
        <dbReference type="ARBA" id="ARBA00022989"/>
    </source>
</evidence>
<evidence type="ECO:0000256" key="1">
    <source>
        <dbReference type="ARBA" id="ARBA00004167"/>
    </source>
</evidence>
<dbReference type="GO" id="GO:0016020">
    <property type="term" value="C:membrane"/>
    <property type="evidence" value="ECO:0007669"/>
    <property type="project" value="UniProtKB-SubCell"/>
</dbReference>
<dbReference type="PANTHER" id="PTHR20961:SF38">
    <property type="entry name" value="PROTEIN O-LINKED-MANNOSE BETA-1,4-N-ACETYLGLUCOSAMINYLTRANSFERASE 2"/>
    <property type="match status" value="1"/>
</dbReference>